<evidence type="ECO:0000313" key="3">
    <source>
        <dbReference type="Proteomes" id="UP000048908"/>
    </source>
</evidence>
<reference evidence="2 3" key="1">
    <citation type="submission" date="2015-07" db="EMBL/GenBank/DDBJ databases">
        <authorList>
            <person name="Noorani M."/>
        </authorList>
    </citation>
    <scope>NUCLEOTIDE SEQUENCE [LARGE SCALE GENOMIC DNA]</scope>
    <source>
        <strain evidence="2 3">CECT 5088</strain>
    </source>
</reference>
<organism evidence="2 3">
    <name type="scientific">Jannaschia rubra</name>
    <dbReference type="NCBI Taxonomy" id="282197"/>
    <lineage>
        <taxon>Bacteria</taxon>
        <taxon>Pseudomonadati</taxon>
        <taxon>Pseudomonadota</taxon>
        <taxon>Alphaproteobacteria</taxon>
        <taxon>Rhodobacterales</taxon>
        <taxon>Roseobacteraceae</taxon>
        <taxon>Jannaschia</taxon>
    </lineage>
</organism>
<evidence type="ECO:0000313" key="2">
    <source>
        <dbReference type="EMBL" id="CTQ31321.1"/>
    </source>
</evidence>
<evidence type="ECO:0000256" key="1">
    <source>
        <dbReference type="SAM" id="SignalP"/>
    </source>
</evidence>
<dbReference type="Proteomes" id="UP000048908">
    <property type="component" value="Unassembled WGS sequence"/>
</dbReference>
<name>A0A0M6XM82_9RHOB</name>
<sequence length="102" mass="10461">MDAIRRLAIATLALALPGQTLADVLFESLDEIVVVRVLDMFGTASVDVVAQGIDMVTCILLDANRKPLAVATGFLQNGAGQALAADVDATAVASVQCNGSSM</sequence>
<protein>
    <submittedName>
        <fullName evidence="2">Uncharacterized protein</fullName>
    </submittedName>
</protein>
<dbReference type="EMBL" id="CXPG01000009">
    <property type="protein sequence ID" value="CTQ31321.1"/>
    <property type="molecule type" value="Genomic_DNA"/>
</dbReference>
<keyword evidence="3" id="KW-1185">Reference proteome</keyword>
<accession>A0A0M6XM82</accession>
<feature type="signal peptide" evidence="1">
    <location>
        <begin position="1"/>
        <end position="22"/>
    </location>
</feature>
<dbReference type="RefSeq" id="WP_055680824.1">
    <property type="nucleotide sequence ID" value="NZ_CXPG01000009.1"/>
</dbReference>
<dbReference type="STRING" id="282197.SAMN04488517_101341"/>
<gene>
    <name evidence="2" type="ORF">JAN5088_00076</name>
</gene>
<dbReference type="AlphaFoldDB" id="A0A0M6XM82"/>
<feature type="chain" id="PRO_5005807009" evidence="1">
    <location>
        <begin position="23"/>
        <end position="102"/>
    </location>
</feature>
<keyword evidence="1" id="KW-0732">Signal</keyword>
<proteinExistence type="predicted"/>